<evidence type="ECO:0000313" key="1">
    <source>
        <dbReference type="EMBL" id="SDR87222.1"/>
    </source>
</evidence>
<sequence length="60" mass="6894">MNTAPTHDEVREALMWAIDNDHRALVRHRTAHHLARTDSARLAADEDLVERWPGHRLCSA</sequence>
<protein>
    <submittedName>
        <fullName evidence="1">Uncharacterized protein</fullName>
    </submittedName>
</protein>
<evidence type="ECO:0000313" key="2">
    <source>
        <dbReference type="Proteomes" id="UP000185663"/>
    </source>
</evidence>
<dbReference type="RefSeq" id="WP_029251675.1">
    <property type="nucleotide sequence ID" value="NZ_LT629776.1"/>
</dbReference>
<dbReference type="EMBL" id="LT629776">
    <property type="protein sequence ID" value="SDR87222.1"/>
    <property type="molecule type" value="Genomic_DNA"/>
</dbReference>
<dbReference type="STRING" id="545619.SAMN04489860_0266"/>
<dbReference type="OrthoDB" id="5148785at2"/>
<keyword evidence="2" id="KW-1185">Reference proteome</keyword>
<accession>A0A1H1MKU3</accession>
<dbReference type="AlphaFoldDB" id="A0A1H1MKU3"/>
<proteinExistence type="predicted"/>
<organism evidence="1 2">
    <name type="scientific">Paraoerskovia marina</name>
    <dbReference type="NCBI Taxonomy" id="545619"/>
    <lineage>
        <taxon>Bacteria</taxon>
        <taxon>Bacillati</taxon>
        <taxon>Actinomycetota</taxon>
        <taxon>Actinomycetes</taxon>
        <taxon>Micrococcales</taxon>
        <taxon>Cellulomonadaceae</taxon>
        <taxon>Paraoerskovia</taxon>
    </lineage>
</organism>
<name>A0A1H1MKU3_9CELL</name>
<gene>
    <name evidence="1" type="ORF">SAMN04489860_0266</name>
</gene>
<dbReference type="Proteomes" id="UP000185663">
    <property type="component" value="Chromosome I"/>
</dbReference>
<reference evidence="1 2" key="1">
    <citation type="submission" date="2016-10" db="EMBL/GenBank/DDBJ databases">
        <authorList>
            <person name="de Groot N.N."/>
        </authorList>
    </citation>
    <scope>NUCLEOTIDE SEQUENCE [LARGE SCALE GENOMIC DNA]</scope>
    <source>
        <strain evidence="1 2">DSM 22126</strain>
    </source>
</reference>